<feature type="signal peptide" evidence="1">
    <location>
        <begin position="1"/>
        <end position="21"/>
    </location>
</feature>
<accession>A0A1G7WQX2</accession>
<keyword evidence="3" id="KW-1185">Reference proteome</keyword>
<dbReference type="OrthoDB" id="9771991at2"/>
<evidence type="ECO:0000313" key="3">
    <source>
        <dbReference type="Proteomes" id="UP000199296"/>
    </source>
</evidence>
<dbReference type="RefSeq" id="WP_093367811.1">
    <property type="nucleotide sequence ID" value="NZ_FNCW01000006.1"/>
</dbReference>
<sequence>MRYFITLFACIIALVSNHAFSQGSPNYRGGFKIQFNEDQPDKFLRIISWAQFQMNYQDDVPENESQTNFLLRRARLLFIGQISKDFTIVSHIGLNNLSSQNMNPVGTGDAAQVFLHDAWVQYNLGEELTLGGGLHYFNGISRLNNQSTLNMLTLDNNRSSWSTLGLSDQFARHIGVFAKGNLGKFQYQVAVNNAIANGLDSRLPTQDQATYTGLANLGSANALYNYAGYFTYHLFDKESSYLPYKVGSYLGGKKVLTLGTGFFAHPNGSAIQNQGSLAGEDVMLYAFDVFYDAPLGNNNAALTAYAVYQNNDYGENYLFGPYGSGAMLYGHTGVVIPGQKQAVKFQPYLSYALQSFDAVDDNQTILGIGANAYFSGHNSKLTLEYKSQSFGNFNQKTLSLQAMIYL</sequence>
<proteinExistence type="predicted"/>
<evidence type="ECO:0000313" key="2">
    <source>
        <dbReference type="EMBL" id="SDG74351.1"/>
    </source>
</evidence>
<dbReference type="EMBL" id="FNCW01000006">
    <property type="protein sequence ID" value="SDG74351.1"/>
    <property type="molecule type" value="Genomic_DNA"/>
</dbReference>
<feature type="chain" id="PRO_5011741361" evidence="1">
    <location>
        <begin position="22"/>
        <end position="406"/>
    </location>
</feature>
<gene>
    <name evidence="2" type="ORF">SAMN04488027_10673</name>
</gene>
<protein>
    <submittedName>
        <fullName evidence="2">Short chain amide porin</fullName>
    </submittedName>
</protein>
<dbReference type="InterPro" id="IPR023614">
    <property type="entry name" value="Porin_dom_sf"/>
</dbReference>
<reference evidence="2 3" key="1">
    <citation type="submission" date="2016-10" db="EMBL/GenBank/DDBJ databases">
        <authorList>
            <person name="de Groot N.N."/>
        </authorList>
    </citation>
    <scope>NUCLEOTIDE SEQUENCE [LARGE SCALE GENOMIC DNA]</scope>
    <source>
        <strain evidence="2 3">DSM 19803</strain>
    </source>
</reference>
<evidence type="ECO:0000256" key="1">
    <source>
        <dbReference type="SAM" id="SignalP"/>
    </source>
</evidence>
<dbReference type="STRING" id="470826.SAMN04488027_10673"/>
<organism evidence="2 3">
    <name type="scientific">Psychroflexus sediminis</name>
    <dbReference type="NCBI Taxonomy" id="470826"/>
    <lineage>
        <taxon>Bacteria</taxon>
        <taxon>Pseudomonadati</taxon>
        <taxon>Bacteroidota</taxon>
        <taxon>Flavobacteriia</taxon>
        <taxon>Flavobacteriales</taxon>
        <taxon>Flavobacteriaceae</taxon>
        <taxon>Psychroflexus</taxon>
    </lineage>
</organism>
<keyword evidence="1" id="KW-0732">Signal</keyword>
<dbReference type="AlphaFoldDB" id="A0A1G7WQX2"/>
<dbReference type="Proteomes" id="UP000199296">
    <property type="component" value="Unassembled WGS sequence"/>
</dbReference>
<dbReference type="Gene3D" id="2.40.160.10">
    <property type="entry name" value="Porin"/>
    <property type="match status" value="1"/>
</dbReference>
<name>A0A1G7WQX2_9FLAO</name>